<evidence type="ECO:0000259" key="7">
    <source>
        <dbReference type="PROSITE" id="PS51212"/>
    </source>
</evidence>
<feature type="compositionally biased region" description="Basic and acidic residues" evidence="4">
    <location>
        <begin position="434"/>
        <end position="444"/>
    </location>
</feature>
<comment type="caution">
    <text evidence="8">The sequence shown here is derived from an EMBL/GenBank/DDBJ whole genome shotgun (WGS) entry which is preliminary data.</text>
</comment>
<protein>
    <recommendedName>
        <fullName evidence="7">WSC domain-containing protein</fullName>
    </recommendedName>
</protein>
<keyword evidence="5" id="KW-0812">Transmembrane</keyword>
<proteinExistence type="predicted"/>
<feature type="domain" description="WSC" evidence="7">
    <location>
        <begin position="32"/>
        <end position="119"/>
    </location>
</feature>
<gene>
    <name evidence="8" type="ORF">WHR41_02375</name>
</gene>
<keyword evidence="9" id="KW-1185">Reference proteome</keyword>
<evidence type="ECO:0000313" key="8">
    <source>
        <dbReference type="EMBL" id="KAL1588748.1"/>
    </source>
</evidence>
<keyword evidence="5" id="KW-0472">Membrane</keyword>
<dbReference type="SMART" id="SM00321">
    <property type="entry name" value="WSC"/>
    <property type="match status" value="1"/>
</dbReference>
<feature type="region of interest" description="Disordered" evidence="4">
    <location>
        <begin position="404"/>
        <end position="444"/>
    </location>
</feature>
<name>A0AB34KVG0_9PEZI</name>
<dbReference type="GeneID" id="96003819"/>
<keyword evidence="5" id="KW-1133">Transmembrane helix</keyword>
<evidence type="ECO:0000256" key="6">
    <source>
        <dbReference type="SAM" id="SignalP"/>
    </source>
</evidence>
<dbReference type="Pfam" id="PF01822">
    <property type="entry name" value="WSC"/>
    <property type="match status" value="1"/>
</dbReference>
<reference evidence="8 9" key="1">
    <citation type="journal article" date="2020" name="Microbiol. Resour. Announc.">
        <title>Draft Genome Sequence of a Cladosporium Species Isolated from the Mesophotic Ascidian Didemnum maculosum.</title>
        <authorList>
            <person name="Gioti A."/>
            <person name="Siaperas R."/>
            <person name="Nikolaivits E."/>
            <person name="Le Goff G."/>
            <person name="Ouazzani J."/>
            <person name="Kotoulas G."/>
            <person name="Topakas E."/>
        </authorList>
    </citation>
    <scope>NUCLEOTIDE SEQUENCE [LARGE SCALE GENOMIC DNA]</scope>
    <source>
        <strain evidence="8 9">TM138-S3</strain>
    </source>
</reference>
<dbReference type="EMBL" id="JAAQHG020000006">
    <property type="protein sequence ID" value="KAL1588748.1"/>
    <property type="molecule type" value="Genomic_DNA"/>
</dbReference>
<dbReference type="Pfam" id="PF21314">
    <property type="entry name" value="TM_ErbB1"/>
    <property type="match status" value="1"/>
</dbReference>
<dbReference type="PANTHER" id="PTHR16861:SF9">
    <property type="entry name" value="CELL WALL INTEGRITY AND STRESS RESPONSE COMPONENT 1"/>
    <property type="match status" value="1"/>
</dbReference>
<organism evidence="8 9">
    <name type="scientific">Cladosporium halotolerans</name>
    <dbReference type="NCBI Taxonomy" id="1052096"/>
    <lineage>
        <taxon>Eukaryota</taxon>
        <taxon>Fungi</taxon>
        <taxon>Dikarya</taxon>
        <taxon>Ascomycota</taxon>
        <taxon>Pezizomycotina</taxon>
        <taxon>Dothideomycetes</taxon>
        <taxon>Dothideomycetidae</taxon>
        <taxon>Cladosporiales</taxon>
        <taxon>Cladosporiaceae</taxon>
        <taxon>Cladosporium</taxon>
    </lineage>
</organism>
<feature type="compositionally biased region" description="Polar residues" evidence="4">
    <location>
        <begin position="370"/>
        <end position="380"/>
    </location>
</feature>
<keyword evidence="6" id="KW-0732">Signal</keyword>
<dbReference type="PROSITE" id="PS51212">
    <property type="entry name" value="WSC"/>
    <property type="match status" value="1"/>
</dbReference>
<dbReference type="PANTHER" id="PTHR16861">
    <property type="entry name" value="GLYCOPROTEIN 38"/>
    <property type="match status" value="1"/>
</dbReference>
<dbReference type="Proteomes" id="UP000803884">
    <property type="component" value="Unassembled WGS sequence"/>
</dbReference>
<feature type="region of interest" description="Disordered" evidence="4">
    <location>
        <begin position="331"/>
        <end position="384"/>
    </location>
</feature>
<evidence type="ECO:0000256" key="2">
    <source>
        <dbReference type="ARBA" id="ARBA00022741"/>
    </source>
</evidence>
<evidence type="ECO:0000256" key="4">
    <source>
        <dbReference type="SAM" id="MobiDB-lite"/>
    </source>
</evidence>
<dbReference type="InterPro" id="IPR002889">
    <property type="entry name" value="WSC_carb-bd"/>
</dbReference>
<evidence type="ECO:0000256" key="1">
    <source>
        <dbReference type="ARBA" id="ARBA00022553"/>
    </source>
</evidence>
<accession>A0AB34KVG0</accession>
<keyword evidence="1" id="KW-0597">Phosphoprotein</keyword>
<evidence type="ECO:0000313" key="9">
    <source>
        <dbReference type="Proteomes" id="UP000803884"/>
    </source>
</evidence>
<feature type="region of interest" description="Disordered" evidence="4">
    <location>
        <begin position="296"/>
        <end position="318"/>
    </location>
</feature>
<feature type="transmembrane region" description="Helical" evidence="5">
    <location>
        <begin position="268"/>
        <end position="291"/>
    </location>
</feature>
<feature type="signal peptide" evidence="6">
    <location>
        <begin position="1"/>
        <end position="26"/>
    </location>
</feature>
<keyword evidence="2" id="KW-0547">Nucleotide-binding</keyword>
<dbReference type="GO" id="GO:0005524">
    <property type="term" value="F:ATP binding"/>
    <property type="evidence" value="ECO:0007669"/>
    <property type="project" value="UniProtKB-KW"/>
</dbReference>
<feature type="compositionally biased region" description="Low complexity" evidence="4">
    <location>
        <begin position="132"/>
        <end position="228"/>
    </location>
</feature>
<dbReference type="RefSeq" id="XP_069231853.1">
    <property type="nucleotide sequence ID" value="XM_069370981.1"/>
</dbReference>
<dbReference type="AlphaFoldDB" id="A0AB34KVG0"/>
<dbReference type="InterPro" id="IPR049328">
    <property type="entry name" value="TM_ErbB1"/>
</dbReference>
<evidence type="ECO:0000256" key="3">
    <source>
        <dbReference type="ARBA" id="ARBA00022840"/>
    </source>
</evidence>
<feature type="chain" id="PRO_5044286908" description="WSC domain-containing protein" evidence="6">
    <location>
        <begin position="27"/>
        <end position="444"/>
    </location>
</feature>
<feature type="region of interest" description="Disordered" evidence="4">
    <location>
        <begin position="120"/>
        <end position="228"/>
    </location>
</feature>
<keyword evidence="3" id="KW-0067">ATP-binding</keyword>
<evidence type="ECO:0000256" key="5">
    <source>
        <dbReference type="SAM" id="Phobius"/>
    </source>
</evidence>
<sequence>MKHRDMLPFRRTALAVAAALIAPAAAQNVWGGQSQQYCSNQNTGSDYSPVSDTANSYKACSDQCSSNYAFAIVQWQNCWCSDYIPADQGSTSDCNQSCPGYPADQCGNQDQGLFGYIALSKEPSGTAGGGSSSQASSTSAPTSSSERTSSQETTSFSSTPEPSSTSSSEPPTTSSSTPPPSTTSTSSTPPPSTSTSSSSTYVAAVTSDTSSSSPIPTSATPSPVTSTRVVTISGEAVTETVTSTPMVVPDLQSSSNATSSSDGLSGGAIAGIVIGVLAFLALLALVIFLLWRRRQQKDPNNPHGYPEMASKSNPRPRRNVSVLSKVGLLARHQDPVDDDTAPSSAVGGHSARHSAYFGSAEPSSPLGPGSENSNSLYQMQSRRHSKPLVYDQRLNPSALFANADANGSRISMADNTDYSRPLDTLGGKLQVRNPDPRSSFESRM</sequence>